<proteinExistence type="predicted"/>
<dbReference type="EMBL" id="GEEE01020769">
    <property type="protein sequence ID" value="JAP42456.1"/>
    <property type="molecule type" value="Transcribed_RNA"/>
</dbReference>
<dbReference type="AlphaFoldDB" id="A0A0X3P5N7"/>
<name>A0A0X3P5N7_SCHSO</name>
<dbReference type="EMBL" id="GEEE01021555">
    <property type="protein sequence ID" value="JAP41670.1"/>
    <property type="molecule type" value="Transcribed_RNA"/>
</dbReference>
<dbReference type="EMBL" id="GEEE01019539">
    <property type="protein sequence ID" value="JAP43686.1"/>
    <property type="molecule type" value="Transcribed_RNA"/>
</dbReference>
<reference evidence="1" key="1">
    <citation type="submission" date="2016-01" db="EMBL/GenBank/DDBJ databases">
        <title>Reference transcriptome for the parasite Schistocephalus solidus: insights into the molecular evolution of parasitism.</title>
        <authorList>
            <person name="Hebert F.O."/>
            <person name="Grambauer S."/>
            <person name="Barber I."/>
            <person name="Landry C.R."/>
            <person name="Aubin-Horth N."/>
        </authorList>
    </citation>
    <scope>NUCLEOTIDE SEQUENCE</scope>
</reference>
<evidence type="ECO:0000313" key="1">
    <source>
        <dbReference type="EMBL" id="JAP42456.1"/>
    </source>
</evidence>
<accession>A0A0X3P5N7</accession>
<organism evidence="1">
    <name type="scientific">Schistocephalus solidus</name>
    <name type="common">Tapeworm</name>
    <dbReference type="NCBI Taxonomy" id="70667"/>
    <lineage>
        <taxon>Eukaryota</taxon>
        <taxon>Metazoa</taxon>
        <taxon>Spiralia</taxon>
        <taxon>Lophotrochozoa</taxon>
        <taxon>Platyhelminthes</taxon>
        <taxon>Cestoda</taxon>
        <taxon>Eucestoda</taxon>
        <taxon>Diphyllobothriidea</taxon>
        <taxon>Diphyllobothriidae</taxon>
        <taxon>Schistocephalus</taxon>
    </lineage>
</organism>
<protein>
    <submittedName>
        <fullName evidence="1">Uncharacterized protein</fullName>
    </submittedName>
</protein>
<sequence>MTARKVTKLSEVPPPKTNFRQENLGRFLQNHCPIDSTHLQLSKENGYAHLLRREEACKPAVNREYVDIQGTVVTVDEFYQLGIQHNSSRSDEPAEVYLFDFVDTLSVSYPVNLSCMNSQLLENLPPFFHGPLYEQSLSTIASSVLQELAFRLESWMDALDQHEQEDFISRHLAAYDELTVLRRQFFTLLKHLVPNIDLSETFDPTSSDLDRLLLRIINELTSSGRIKRQPDQSIRLPLVSLCPEPEHCVEILRRRIFTVLQLLLPQLQVPAAFDLARDLPDLINAIYSYNTQNF</sequence>
<gene>
    <name evidence="1" type="ORF">TR118890</name>
</gene>